<reference evidence="1" key="1">
    <citation type="submission" date="2023-04" db="EMBL/GenBank/DDBJ databases">
        <title>Draft Genome sequencing of Naganishia species isolated from polar environments using Oxford Nanopore Technology.</title>
        <authorList>
            <person name="Leo P."/>
            <person name="Venkateswaran K."/>
        </authorList>
    </citation>
    <scope>NUCLEOTIDE SEQUENCE</scope>
    <source>
        <strain evidence="1">MNA-CCFEE 5423</strain>
    </source>
</reference>
<evidence type="ECO:0000313" key="2">
    <source>
        <dbReference type="Proteomes" id="UP001227268"/>
    </source>
</evidence>
<name>A0ACC2VYT3_9TREE</name>
<protein>
    <submittedName>
        <fullName evidence="1">Uncharacterized protein</fullName>
    </submittedName>
</protein>
<comment type="caution">
    <text evidence="1">The sequence shown here is derived from an EMBL/GenBank/DDBJ whole genome shotgun (WGS) entry which is preliminary data.</text>
</comment>
<organism evidence="1 2">
    <name type="scientific">Naganishia friedmannii</name>
    <dbReference type="NCBI Taxonomy" id="89922"/>
    <lineage>
        <taxon>Eukaryota</taxon>
        <taxon>Fungi</taxon>
        <taxon>Dikarya</taxon>
        <taxon>Basidiomycota</taxon>
        <taxon>Agaricomycotina</taxon>
        <taxon>Tremellomycetes</taxon>
        <taxon>Filobasidiales</taxon>
        <taxon>Filobasidiaceae</taxon>
        <taxon>Naganishia</taxon>
    </lineage>
</organism>
<gene>
    <name evidence="1" type="ORF">QFC21_002258</name>
</gene>
<sequence>MALSMLPAAGSYLCTPLRAVHWGPGSVSNLPTIIRSLVSSYDKDAQPRAMIITGKSLLEKTPVIGDVQKMLEKEGMFGGVFSEIGQHAPIKQVKAAQKLAEENKVNVLVSIGGGSPIDSAKAIAYFIHESSGSDHFIPHIAVPTTLSVAETTQNAGFTNEQGQKAGVNHPDNAPRAIIYDADLAMYTPLRLWLSTGMRAVDHAIETMYRDGAPPQVRHMAMFAVKGLFEALEACKKNPDDVTIRQNCYLVAWESLWPLARAGALGLSHALGKFQTCSFASSTGLNERARAGHKLGATYAIPHGICSVLTLPETVKLMSRNLQGNDLACLATAHAFLPTAYQGSVEKLGLDASAAPEEAQRAAAHQVGEAVALLVKNLGLESTLKEYKVPEGDLEGIAGKVEDSKPEEAPYQKDQIMESILKKIY</sequence>
<dbReference type="Proteomes" id="UP001227268">
    <property type="component" value="Unassembled WGS sequence"/>
</dbReference>
<keyword evidence="2" id="KW-1185">Reference proteome</keyword>
<accession>A0ACC2VYT3</accession>
<proteinExistence type="predicted"/>
<dbReference type="EMBL" id="JASBWT010000006">
    <property type="protein sequence ID" value="KAJ9103796.1"/>
    <property type="molecule type" value="Genomic_DNA"/>
</dbReference>
<evidence type="ECO:0000313" key="1">
    <source>
        <dbReference type="EMBL" id="KAJ9103796.1"/>
    </source>
</evidence>